<name>A0ABW4LKE6_9MICO</name>
<dbReference type="EMBL" id="JBHUEA010000024">
    <property type="protein sequence ID" value="MFD1722666.1"/>
    <property type="molecule type" value="Genomic_DNA"/>
</dbReference>
<proteinExistence type="predicted"/>
<protein>
    <recommendedName>
        <fullName evidence="3">Uridine kinase</fullName>
    </recommendedName>
</protein>
<keyword evidence="2" id="KW-1185">Reference proteome</keyword>
<dbReference type="RefSeq" id="WP_377935969.1">
    <property type="nucleotide sequence ID" value="NZ_JBHUEA010000024.1"/>
</dbReference>
<dbReference type="Proteomes" id="UP001597347">
    <property type="component" value="Unassembled WGS sequence"/>
</dbReference>
<evidence type="ECO:0008006" key="3">
    <source>
        <dbReference type="Google" id="ProtNLM"/>
    </source>
</evidence>
<sequence>MRWQPDRSSTVAEYAREVLEVFPQGRLVLGIDGVETPWPGEHGEASGREAFARDLAGAFVDAGTAAAAVRLGDFLAADGLPADPERLYDVAAFRERVLKPYRRGDDLEIPSGDAESETTFSPGERAVLVVSGPFLHLGELPALWHRSAWLQIPRAEAWRREGLRTRYAEDSPELVGWSGLVDDAFVRVDARKRATATFDLTDPEHPRRRFEDAC</sequence>
<dbReference type="InterPro" id="IPR027417">
    <property type="entry name" value="P-loop_NTPase"/>
</dbReference>
<evidence type="ECO:0000313" key="2">
    <source>
        <dbReference type="Proteomes" id="UP001597347"/>
    </source>
</evidence>
<reference evidence="2" key="1">
    <citation type="journal article" date="2019" name="Int. J. Syst. Evol. Microbiol.">
        <title>The Global Catalogue of Microorganisms (GCM) 10K type strain sequencing project: providing services to taxonomists for standard genome sequencing and annotation.</title>
        <authorList>
            <consortium name="The Broad Institute Genomics Platform"/>
            <consortium name="The Broad Institute Genome Sequencing Center for Infectious Disease"/>
            <person name="Wu L."/>
            <person name="Ma J."/>
        </authorList>
    </citation>
    <scope>NUCLEOTIDE SEQUENCE [LARGE SCALE GENOMIC DNA]</scope>
    <source>
        <strain evidence="2">CGMCC 1.12471</strain>
    </source>
</reference>
<organism evidence="1 2">
    <name type="scientific">Amnibacterium endophyticum</name>
    <dbReference type="NCBI Taxonomy" id="2109337"/>
    <lineage>
        <taxon>Bacteria</taxon>
        <taxon>Bacillati</taxon>
        <taxon>Actinomycetota</taxon>
        <taxon>Actinomycetes</taxon>
        <taxon>Micrococcales</taxon>
        <taxon>Microbacteriaceae</taxon>
        <taxon>Amnibacterium</taxon>
    </lineage>
</organism>
<accession>A0ABW4LKE6</accession>
<evidence type="ECO:0000313" key="1">
    <source>
        <dbReference type="EMBL" id="MFD1722666.1"/>
    </source>
</evidence>
<comment type="caution">
    <text evidence="1">The sequence shown here is derived from an EMBL/GenBank/DDBJ whole genome shotgun (WGS) entry which is preliminary data.</text>
</comment>
<gene>
    <name evidence="1" type="ORF">ACFSBI_14010</name>
</gene>
<dbReference type="Gene3D" id="3.40.50.300">
    <property type="entry name" value="P-loop containing nucleotide triphosphate hydrolases"/>
    <property type="match status" value="1"/>
</dbReference>